<feature type="region of interest" description="Disordered" evidence="1">
    <location>
        <begin position="1"/>
        <end position="119"/>
    </location>
</feature>
<dbReference type="Proteomes" id="UP000887013">
    <property type="component" value="Unassembled WGS sequence"/>
</dbReference>
<evidence type="ECO:0000313" key="3">
    <source>
        <dbReference type="Proteomes" id="UP000887013"/>
    </source>
</evidence>
<accession>A0A8X6QPJ1</accession>
<evidence type="ECO:0000256" key="1">
    <source>
        <dbReference type="SAM" id="MobiDB-lite"/>
    </source>
</evidence>
<keyword evidence="3" id="KW-1185">Reference proteome</keyword>
<protein>
    <submittedName>
        <fullName evidence="2">Uncharacterized protein</fullName>
    </submittedName>
</protein>
<gene>
    <name evidence="2" type="ORF">NPIL_303631</name>
</gene>
<dbReference type="EMBL" id="BMAW01032228">
    <property type="protein sequence ID" value="GFU24620.1"/>
    <property type="molecule type" value="Genomic_DNA"/>
</dbReference>
<sequence>MRKKTHTSNVKKKKKNESESQWILSRHHLATRRSGHKSESPLADATDPTPDSSSEGGKSCVAGKVTSQGVIWVAGRKVENPSSSARGRTPRACPPLPSLPRDRTPSSRMDLPASTPSVF</sequence>
<feature type="compositionally biased region" description="Basic residues" evidence="1">
    <location>
        <begin position="25"/>
        <end position="35"/>
    </location>
</feature>
<comment type="caution">
    <text evidence="2">The sequence shown here is derived from an EMBL/GenBank/DDBJ whole genome shotgun (WGS) entry which is preliminary data.</text>
</comment>
<reference evidence="2" key="1">
    <citation type="submission" date="2020-08" db="EMBL/GenBank/DDBJ databases">
        <title>Multicomponent nature underlies the extraordinary mechanical properties of spider dragline silk.</title>
        <authorList>
            <person name="Kono N."/>
            <person name="Nakamura H."/>
            <person name="Mori M."/>
            <person name="Yoshida Y."/>
            <person name="Ohtoshi R."/>
            <person name="Malay A.D."/>
            <person name="Moran D.A.P."/>
            <person name="Tomita M."/>
            <person name="Numata K."/>
            <person name="Arakawa K."/>
        </authorList>
    </citation>
    <scope>NUCLEOTIDE SEQUENCE</scope>
</reference>
<feature type="compositionally biased region" description="Basic residues" evidence="1">
    <location>
        <begin position="1"/>
        <end position="15"/>
    </location>
</feature>
<evidence type="ECO:0000313" key="2">
    <source>
        <dbReference type="EMBL" id="GFU24620.1"/>
    </source>
</evidence>
<name>A0A8X6QPJ1_NEPPI</name>
<organism evidence="2 3">
    <name type="scientific">Nephila pilipes</name>
    <name type="common">Giant wood spider</name>
    <name type="synonym">Nephila maculata</name>
    <dbReference type="NCBI Taxonomy" id="299642"/>
    <lineage>
        <taxon>Eukaryota</taxon>
        <taxon>Metazoa</taxon>
        <taxon>Ecdysozoa</taxon>
        <taxon>Arthropoda</taxon>
        <taxon>Chelicerata</taxon>
        <taxon>Arachnida</taxon>
        <taxon>Araneae</taxon>
        <taxon>Araneomorphae</taxon>
        <taxon>Entelegynae</taxon>
        <taxon>Araneoidea</taxon>
        <taxon>Nephilidae</taxon>
        <taxon>Nephila</taxon>
    </lineage>
</organism>
<proteinExistence type="predicted"/>
<dbReference type="AlphaFoldDB" id="A0A8X6QPJ1"/>